<proteinExistence type="predicted"/>
<dbReference type="Pfam" id="PF07919">
    <property type="entry name" value="Gryzun"/>
    <property type="match status" value="1"/>
</dbReference>
<name>A0A8H3E086_9AGAM</name>
<feature type="compositionally biased region" description="Low complexity" evidence="2">
    <location>
        <begin position="454"/>
        <end position="473"/>
    </location>
</feature>
<keyword evidence="1" id="KW-0106">Calcium</keyword>
<feature type="domain" description="EF-hand" evidence="3">
    <location>
        <begin position="1402"/>
        <end position="1437"/>
    </location>
</feature>
<dbReference type="Gene3D" id="1.10.238.10">
    <property type="entry name" value="EF-hand"/>
    <property type="match status" value="2"/>
</dbReference>
<dbReference type="EMBL" id="CAJNJQ010001579">
    <property type="protein sequence ID" value="CAE7143985.1"/>
    <property type="molecule type" value="Genomic_DNA"/>
</dbReference>
<dbReference type="GO" id="GO:0005509">
    <property type="term" value="F:calcium ion binding"/>
    <property type="evidence" value="ECO:0007669"/>
    <property type="project" value="InterPro"/>
</dbReference>
<dbReference type="InterPro" id="IPR021773">
    <property type="entry name" value="TPC11"/>
</dbReference>
<protein>
    <recommendedName>
        <fullName evidence="3">EF-hand domain-containing protein</fullName>
    </recommendedName>
</protein>
<dbReference type="PANTHER" id="PTHR14374">
    <property type="entry name" value="FOIE GRAS"/>
    <property type="match status" value="1"/>
</dbReference>
<dbReference type="InterPro" id="IPR018247">
    <property type="entry name" value="EF_Hand_1_Ca_BS"/>
</dbReference>
<organism evidence="4 5">
    <name type="scientific">Rhizoctonia solani</name>
    <dbReference type="NCBI Taxonomy" id="456999"/>
    <lineage>
        <taxon>Eukaryota</taxon>
        <taxon>Fungi</taxon>
        <taxon>Dikarya</taxon>
        <taxon>Basidiomycota</taxon>
        <taxon>Agaricomycotina</taxon>
        <taxon>Agaricomycetes</taxon>
        <taxon>Cantharellales</taxon>
        <taxon>Ceratobasidiaceae</taxon>
        <taxon>Rhizoctonia</taxon>
    </lineage>
</organism>
<dbReference type="InterPro" id="IPR012880">
    <property type="entry name" value="Gryzun"/>
</dbReference>
<feature type="region of interest" description="Disordered" evidence="2">
    <location>
        <begin position="448"/>
        <end position="494"/>
    </location>
</feature>
<dbReference type="FunFam" id="1.10.238.10:FF:000001">
    <property type="entry name" value="Calmodulin 1"/>
    <property type="match status" value="1"/>
</dbReference>
<dbReference type="InterPro" id="IPR011992">
    <property type="entry name" value="EF-hand-dom_pair"/>
</dbReference>
<feature type="domain" description="EF-hand" evidence="3">
    <location>
        <begin position="1366"/>
        <end position="1401"/>
    </location>
</feature>
<comment type="caution">
    <text evidence="4">The sequence shown here is derived from an EMBL/GenBank/DDBJ whole genome shotgun (WGS) entry which is preliminary data.</text>
</comment>
<dbReference type="SMART" id="SM00054">
    <property type="entry name" value="EFh"/>
    <property type="match status" value="4"/>
</dbReference>
<feature type="compositionally biased region" description="Polar residues" evidence="2">
    <location>
        <begin position="973"/>
        <end position="994"/>
    </location>
</feature>
<gene>
    <name evidence="4" type="ORF">RDB_LOCUS77942</name>
</gene>
<dbReference type="PROSITE" id="PS50222">
    <property type="entry name" value="EF_HAND_2"/>
    <property type="match status" value="4"/>
</dbReference>
<dbReference type="CDD" id="cd00051">
    <property type="entry name" value="EFh"/>
    <property type="match status" value="2"/>
</dbReference>
<feature type="region of interest" description="Disordered" evidence="2">
    <location>
        <begin position="106"/>
        <end position="132"/>
    </location>
</feature>
<dbReference type="InterPro" id="IPR055428">
    <property type="entry name" value="TRAPPC13_C"/>
</dbReference>
<dbReference type="Pfam" id="PF13499">
    <property type="entry name" value="EF-hand_7"/>
    <property type="match status" value="2"/>
</dbReference>
<dbReference type="Pfam" id="PF23643">
    <property type="entry name" value="TRAPPC13_C"/>
    <property type="match status" value="1"/>
</dbReference>
<feature type="domain" description="EF-hand" evidence="3">
    <location>
        <begin position="1474"/>
        <end position="1505"/>
    </location>
</feature>
<feature type="compositionally biased region" description="Polar residues" evidence="2">
    <location>
        <begin position="480"/>
        <end position="491"/>
    </location>
</feature>
<evidence type="ECO:0000256" key="1">
    <source>
        <dbReference type="ARBA" id="ARBA00022837"/>
    </source>
</evidence>
<dbReference type="PANTHER" id="PTHR14374:SF0">
    <property type="entry name" value="TRAFFICKING PROTEIN PARTICLE COMPLEX SUBUNIT 11"/>
    <property type="match status" value="1"/>
</dbReference>
<accession>A0A8H3E086</accession>
<feature type="region of interest" description="Disordered" evidence="2">
    <location>
        <begin position="966"/>
        <end position="1013"/>
    </location>
</feature>
<evidence type="ECO:0000313" key="5">
    <source>
        <dbReference type="Proteomes" id="UP000663827"/>
    </source>
</evidence>
<dbReference type="Proteomes" id="UP000663827">
    <property type="component" value="Unassembled WGS sequence"/>
</dbReference>
<reference evidence="4" key="1">
    <citation type="submission" date="2021-01" db="EMBL/GenBank/DDBJ databases">
        <authorList>
            <person name="Kaushik A."/>
        </authorList>
    </citation>
    <scope>NUCLEOTIDE SEQUENCE</scope>
    <source>
        <strain evidence="4">AG5</strain>
    </source>
</reference>
<dbReference type="PROSITE" id="PS00018">
    <property type="entry name" value="EF_HAND_1"/>
    <property type="match status" value="4"/>
</dbReference>
<feature type="region of interest" description="Disordered" evidence="2">
    <location>
        <begin position="170"/>
        <end position="189"/>
    </location>
</feature>
<dbReference type="SUPFAM" id="SSF47473">
    <property type="entry name" value="EF-hand"/>
    <property type="match status" value="1"/>
</dbReference>
<feature type="compositionally biased region" description="Basic and acidic residues" evidence="2">
    <location>
        <begin position="174"/>
        <end position="189"/>
    </location>
</feature>
<feature type="region of interest" description="Disordered" evidence="2">
    <location>
        <begin position="282"/>
        <end position="308"/>
    </location>
</feature>
<dbReference type="InterPro" id="IPR002048">
    <property type="entry name" value="EF_hand_dom"/>
</dbReference>
<dbReference type="Pfam" id="PF11817">
    <property type="entry name" value="Foie-gras_1"/>
    <property type="match status" value="1"/>
</dbReference>
<evidence type="ECO:0000313" key="4">
    <source>
        <dbReference type="EMBL" id="CAE7143985.1"/>
    </source>
</evidence>
<feature type="domain" description="EF-hand" evidence="3">
    <location>
        <begin position="1438"/>
        <end position="1473"/>
    </location>
</feature>
<evidence type="ECO:0000256" key="2">
    <source>
        <dbReference type="SAM" id="MobiDB-lite"/>
    </source>
</evidence>
<evidence type="ECO:0000259" key="3">
    <source>
        <dbReference type="PROSITE" id="PS50222"/>
    </source>
</evidence>
<feature type="compositionally biased region" description="Low complexity" evidence="2">
    <location>
        <begin position="295"/>
        <end position="308"/>
    </location>
</feature>
<sequence length="1505" mass="166082">MNGYPSELVCQHVPLMFVAGLDAPSANVPPPPTPAKLPTPVPSTRSRERMSIADLPTPSTQNDPFAILTGRLRNSLGSRKGVVWDSEPGRRFNVILVDKNVTLPPRKVQVQPTGQPSQAPLPPRSPLSPLTPSSPLFPDGLIAPIWIRKHIELVPSVFVLFMRLWEAPAPKSPLEPRTESEEEEKQRDTDLAMEIAARKRSTNDRGIKLTVVLLASRRALDDPSLDTRLSFIRRQGGLDSRAALFVLSPVSSSELNEFVGTLQDALHESALEYYVAHSKRVRRKRNRHNHGSTVPAPSLLSAGSGSGRPLGPQGWAVRYEYKMATFAEFRDEQEVARKHYEDCWTALVDMFGSTALLPPRTKRWAEAKVLADCVTVKICKLYLYHNLTNRALSHFNRHLHRFAELSRGWGIGDETYEFWSWMARQHRIFAELLEHGLRNGLQIHSLAPPPLPHSLPSHPSSSSLGHASKASISPSPTPAPGQTHSGLSQPTPGAGVNAALSSGLNPALVLQHPGFYYYIAAGCSHERLVRFKAVLEAETRDPSPVSATPAFANEKKIDHHSLIVELYTKAYETFKQQKAGQTRLTYYIAYRIAETHYEGGKFDLAVKFFERIARTYRTERWTELLRPALALWYDCAKHLADIELSLRVLAEMLIPGMTSLEERMNIGEDLMAILKSTAPSSGTSSIIVDLSDHDPLFDIVPTFWQATSPINQLVPFQIIIKGPDDGALAQVEFSSLDIKFAGVDRTLTIYHAGDAAPTDGALQMIRVGSVTSETTEGKETIAWLRWDKDTTAVLCGTIMASKGGEVKVESVTFRIKEGEWTVEFPFRLQEKNELEQRFWYSTKRVVSLRGSGSAITFISPPHKVELSIQHNGKAYIGEHYAIEVTVRNADSRPLYVSLDVLVQPAVDDSQNDITIGDETSSSLIKQVSLGLIQPGDNSSKTLILFTRGLPGDRVLDFSVRSGVVSSRAASPSTSPQRTVIPLSPTNDKLLSPTSPKYEDKAFLPSSKDLPAESDKETTETLHMLTIPAVLPFSSSASVVYERPQGARINLLDPETFTPGYIEPRNVAVVNFGLTMEGDSDITVHGIQFELEESSPHSLIDNTLDALRDVFPIEWAKEDSLATSLRIQTHVEDRLDDFLPGSDAKPALGSFSVHWKRVSANEDLPASISTITLPALKEPDDELIARAHLPPFAKLHEPFSLHLTIQNCGQTRTADLSITLETTESFVCAGPRVLQIPALLPGTSTDVYLDVVALSVGYVKVPRVRVQDRREETPRDVPTIAAGWDARGENGEGMVVSVTGDDGRNTRASIYQAESFNLASDIHHLLALLLITALTSINGATLCDDPLQICTITPLTMNNQMISIKAVSIKAYRDAFSLFDKDDSGTISVDELGAIMRSLGQQPSREELKRIMDSVDLDHSGTIDFNEFLTMMSKMGANTIDEELDEAFKVFDRDGSGQISEEELKAVMNSLGERLTDAEVHAMMLEADTNGDGQIDYKEFVKMFAH</sequence>